<reference evidence="2 3" key="1">
    <citation type="submission" date="2018-04" db="EMBL/GenBank/DDBJ databases">
        <title>The genome of golden apple snail Pomacea canaliculata provides insight into stress tolerance and invasive adaptation.</title>
        <authorList>
            <person name="Liu C."/>
            <person name="Liu B."/>
            <person name="Ren Y."/>
            <person name="Zhang Y."/>
            <person name="Wang H."/>
            <person name="Li S."/>
            <person name="Jiang F."/>
            <person name="Yin L."/>
            <person name="Zhang G."/>
            <person name="Qian W."/>
            <person name="Fan W."/>
        </authorList>
    </citation>
    <scope>NUCLEOTIDE SEQUENCE [LARGE SCALE GENOMIC DNA]</scope>
    <source>
        <strain evidence="2">SZHN2017</strain>
        <tissue evidence="2">Muscle</tissue>
    </source>
</reference>
<dbReference type="EMBL" id="PZQS01000004">
    <property type="protein sequence ID" value="PVD33069.1"/>
    <property type="molecule type" value="Genomic_DNA"/>
</dbReference>
<comment type="caution">
    <text evidence="2">The sequence shown here is derived from an EMBL/GenBank/DDBJ whole genome shotgun (WGS) entry which is preliminary data.</text>
</comment>
<feature type="compositionally biased region" description="Polar residues" evidence="1">
    <location>
        <begin position="15"/>
        <end position="24"/>
    </location>
</feature>
<evidence type="ECO:0000256" key="1">
    <source>
        <dbReference type="SAM" id="MobiDB-lite"/>
    </source>
</evidence>
<protein>
    <submittedName>
        <fullName evidence="2">Uncharacterized protein</fullName>
    </submittedName>
</protein>
<gene>
    <name evidence="2" type="ORF">C0Q70_08518</name>
</gene>
<name>A0A2T7PI28_POMCA</name>
<evidence type="ECO:0000313" key="3">
    <source>
        <dbReference type="Proteomes" id="UP000245119"/>
    </source>
</evidence>
<sequence>MTGSTPGQRQHRPMTGSNTRSATTPAYDGVNTGQRQHRPMMRSTPGQRQHRPMTGSTQPDIARLNNPPPDCCAVGHSQVSLVCVAGT</sequence>
<proteinExistence type="predicted"/>
<organism evidence="2 3">
    <name type="scientific">Pomacea canaliculata</name>
    <name type="common">Golden apple snail</name>
    <dbReference type="NCBI Taxonomy" id="400727"/>
    <lineage>
        <taxon>Eukaryota</taxon>
        <taxon>Metazoa</taxon>
        <taxon>Spiralia</taxon>
        <taxon>Lophotrochozoa</taxon>
        <taxon>Mollusca</taxon>
        <taxon>Gastropoda</taxon>
        <taxon>Caenogastropoda</taxon>
        <taxon>Architaenioglossa</taxon>
        <taxon>Ampullarioidea</taxon>
        <taxon>Ampullariidae</taxon>
        <taxon>Pomacea</taxon>
    </lineage>
</organism>
<accession>A0A2T7PI28</accession>
<evidence type="ECO:0000313" key="2">
    <source>
        <dbReference type="EMBL" id="PVD33069.1"/>
    </source>
</evidence>
<feature type="region of interest" description="Disordered" evidence="1">
    <location>
        <begin position="1"/>
        <end position="65"/>
    </location>
</feature>
<dbReference type="Proteomes" id="UP000245119">
    <property type="component" value="Linkage Group LG4"/>
</dbReference>
<keyword evidence="3" id="KW-1185">Reference proteome</keyword>
<dbReference type="AlphaFoldDB" id="A0A2T7PI28"/>